<dbReference type="EMBL" id="SGWW01000001">
    <property type="protein sequence ID" value="RZS59054.1"/>
    <property type="molecule type" value="Genomic_DNA"/>
</dbReference>
<dbReference type="SFLD" id="SFLDS00003">
    <property type="entry name" value="Haloacid_Dehalogenase"/>
    <property type="match status" value="1"/>
</dbReference>
<dbReference type="InterPro" id="IPR036412">
    <property type="entry name" value="HAD-like_sf"/>
</dbReference>
<dbReference type="Proteomes" id="UP000293519">
    <property type="component" value="Unassembled WGS sequence"/>
</dbReference>
<dbReference type="AlphaFoldDB" id="A0A4Q7LW27"/>
<dbReference type="SFLD" id="SFLDG01129">
    <property type="entry name" value="C1.5:_HAD__Beta-PGM__Phosphata"/>
    <property type="match status" value="1"/>
</dbReference>
<dbReference type="RefSeq" id="WP_130484174.1">
    <property type="nucleotide sequence ID" value="NZ_SGWW01000001.1"/>
</dbReference>
<dbReference type="PANTHER" id="PTHR43434">
    <property type="entry name" value="PHOSPHOGLYCOLATE PHOSPHATASE"/>
    <property type="match status" value="1"/>
</dbReference>
<dbReference type="InterPro" id="IPR023214">
    <property type="entry name" value="HAD_sf"/>
</dbReference>
<evidence type="ECO:0000313" key="1">
    <source>
        <dbReference type="EMBL" id="RZS59054.1"/>
    </source>
</evidence>
<dbReference type="Pfam" id="PF00702">
    <property type="entry name" value="Hydrolase"/>
    <property type="match status" value="1"/>
</dbReference>
<dbReference type="SUPFAM" id="SSF56784">
    <property type="entry name" value="HAD-like"/>
    <property type="match status" value="1"/>
</dbReference>
<accession>A0A4Q7LW27</accession>
<comment type="caution">
    <text evidence="1">The sequence shown here is derived from an EMBL/GenBank/DDBJ whole genome shotgun (WGS) entry which is preliminary data.</text>
</comment>
<name>A0A4Q7LW27_9MICO</name>
<organism evidence="1 2">
    <name type="scientific">Microcella putealis</name>
    <dbReference type="NCBI Taxonomy" id="337005"/>
    <lineage>
        <taxon>Bacteria</taxon>
        <taxon>Bacillati</taxon>
        <taxon>Actinomycetota</taxon>
        <taxon>Actinomycetes</taxon>
        <taxon>Micrococcales</taxon>
        <taxon>Microbacteriaceae</taxon>
        <taxon>Microcella</taxon>
    </lineage>
</organism>
<protein>
    <submittedName>
        <fullName evidence="1">Phosphoglycolate phosphatase-like HAD superfamily hydrolase</fullName>
    </submittedName>
</protein>
<keyword evidence="2" id="KW-1185">Reference proteome</keyword>
<dbReference type="GO" id="GO:0008967">
    <property type="term" value="F:phosphoglycolate phosphatase activity"/>
    <property type="evidence" value="ECO:0007669"/>
    <property type="project" value="TreeGrafter"/>
</dbReference>
<dbReference type="Gene3D" id="1.10.150.240">
    <property type="entry name" value="Putative phosphatase, domain 2"/>
    <property type="match status" value="1"/>
</dbReference>
<dbReference type="OrthoDB" id="9781769at2"/>
<dbReference type="GO" id="GO:0006281">
    <property type="term" value="P:DNA repair"/>
    <property type="evidence" value="ECO:0007669"/>
    <property type="project" value="TreeGrafter"/>
</dbReference>
<proteinExistence type="predicted"/>
<sequence length="222" mass="23623">MTTILWDVDGTLLLNSFTGGGELYHVAVERAVGRELSPPLPRTHGKTDGHILTDILEHFGFDAAQWHEAARDSLDALSVERAKAGDRREIAPGIREALDQADARGWVNALLTGNSATRSRVKLDGSGLGAERFDWSRSFFGATASERSEITRAAREALPDETLVIIGDTPRDDEAAVAAGIPFIAVATGVFSAEELSETGAILVVPTIEGHLDAVLEAIAGL</sequence>
<keyword evidence="1" id="KW-0378">Hydrolase</keyword>
<dbReference type="InterPro" id="IPR050155">
    <property type="entry name" value="HAD-like_hydrolase_sf"/>
</dbReference>
<evidence type="ECO:0000313" key="2">
    <source>
        <dbReference type="Proteomes" id="UP000293519"/>
    </source>
</evidence>
<gene>
    <name evidence="1" type="ORF">EV141_0271</name>
</gene>
<dbReference type="InterPro" id="IPR023198">
    <property type="entry name" value="PGP-like_dom2"/>
</dbReference>
<reference evidence="1 2" key="1">
    <citation type="journal article" date="2015" name="Stand. Genomic Sci.">
        <title>Genomic Encyclopedia of Bacterial and Archaeal Type Strains, Phase III: the genomes of soil and plant-associated and newly described type strains.</title>
        <authorList>
            <person name="Whitman W.B."/>
            <person name="Woyke T."/>
            <person name="Klenk H.P."/>
            <person name="Zhou Y."/>
            <person name="Lilburn T.G."/>
            <person name="Beck B.J."/>
            <person name="De Vos P."/>
            <person name="Vandamme P."/>
            <person name="Eisen J.A."/>
            <person name="Garrity G."/>
            <person name="Hugenholtz P."/>
            <person name="Kyrpides N.C."/>
        </authorList>
    </citation>
    <scope>NUCLEOTIDE SEQUENCE [LARGE SCALE GENOMIC DNA]</scope>
    <source>
        <strain evidence="1 2">CV2</strain>
    </source>
</reference>
<dbReference type="PANTHER" id="PTHR43434:SF1">
    <property type="entry name" value="PHOSPHOGLYCOLATE PHOSPHATASE"/>
    <property type="match status" value="1"/>
</dbReference>
<dbReference type="Gene3D" id="3.40.50.1000">
    <property type="entry name" value="HAD superfamily/HAD-like"/>
    <property type="match status" value="1"/>
</dbReference>